<keyword evidence="3" id="KW-1185">Reference proteome</keyword>
<evidence type="ECO:0000313" key="3">
    <source>
        <dbReference type="Proteomes" id="UP001499979"/>
    </source>
</evidence>
<proteinExistence type="predicted"/>
<gene>
    <name evidence="2" type="ORF">GCM10009606_13670</name>
</gene>
<accession>A0ABN1UAX3</accession>
<feature type="domain" description="DUF6314" evidence="1">
    <location>
        <begin position="6"/>
        <end position="131"/>
    </location>
</feature>
<evidence type="ECO:0000313" key="2">
    <source>
        <dbReference type="EMBL" id="GAA1134735.1"/>
    </source>
</evidence>
<sequence>MTPLALLGTWELSRVVDDRRTGERRDVHGTATLELESPGRVRWAEEGTMTWAGHEVPVFRTLFVVLSGDAWFVEFEDGRPFHPWAVGERVRHPCAADLYTGLIRLDQDPVERWTVEWRATGPEKDYVMSTVLSGRRPARHPAHHSG</sequence>
<dbReference type="InterPro" id="IPR045632">
    <property type="entry name" value="DUF6314"/>
</dbReference>
<name>A0ABN1UAX3_9ACTN</name>
<dbReference type="RefSeq" id="WP_343906735.1">
    <property type="nucleotide sequence ID" value="NZ_BAAAJE010000006.1"/>
</dbReference>
<dbReference type="Pfam" id="PF19834">
    <property type="entry name" value="DUF6314"/>
    <property type="match status" value="1"/>
</dbReference>
<comment type="caution">
    <text evidence="2">The sequence shown here is derived from an EMBL/GenBank/DDBJ whole genome shotgun (WGS) entry which is preliminary data.</text>
</comment>
<dbReference type="Proteomes" id="UP001499979">
    <property type="component" value="Unassembled WGS sequence"/>
</dbReference>
<evidence type="ECO:0000259" key="1">
    <source>
        <dbReference type="Pfam" id="PF19834"/>
    </source>
</evidence>
<protein>
    <submittedName>
        <fullName evidence="2">DUF6314 family protein</fullName>
    </submittedName>
</protein>
<organism evidence="2 3">
    <name type="scientific">Nocardioides aquiterrae</name>
    <dbReference type="NCBI Taxonomy" id="203799"/>
    <lineage>
        <taxon>Bacteria</taxon>
        <taxon>Bacillati</taxon>
        <taxon>Actinomycetota</taxon>
        <taxon>Actinomycetes</taxon>
        <taxon>Propionibacteriales</taxon>
        <taxon>Nocardioidaceae</taxon>
        <taxon>Nocardioides</taxon>
    </lineage>
</organism>
<dbReference type="EMBL" id="BAAAJE010000006">
    <property type="protein sequence ID" value="GAA1134735.1"/>
    <property type="molecule type" value="Genomic_DNA"/>
</dbReference>
<reference evidence="2 3" key="1">
    <citation type="journal article" date="2019" name="Int. J. Syst. Evol. Microbiol.">
        <title>The Global Catalogue of Microorganisms (GCM) 10K type strain sequencing project: providing services to taxonomists for standard genome sequencing and annotation.</title>
        <authorList>
            <consortium name="The Broad Institute Genomics Platform"/>
            <consortium name="The Broad Institute Genome Sequencing Center for Infectious Disease"/>
            <person name="Wu L."/>
            <person name="Ma J."/>
        </authorList>
    </citation>
    <scope>NUCLEOTIDE SEQUENCE [LARGE SCALE GENOMIC DNA]</scope>
    <source>
        <strain evidence="2 3">JCM 11813</strain>
    </source>
</reference>